<keyword evidence="4" id="KW-1185">Reference proteome</keyword>
<evidence type="ECO:0000256" key="1">
    <source>
        <dbReference type="SAM" id="MobiDB-lite"/>
    </source>
</evidence>
<feature type="region of interest" description="Disordered" evidence="1">
    <location>
        <begin position="1"/>
        <end position="79"/>
    </location>
</feature>
<feature type="compositionally biased region" description="Polar residues" evidence="1">
    <location>
        <begin position="27"/>
        <end position="43"/>
    </location>
</feature>
<feature type="transmembrane region" description="Helical" evidence="2">
    <location>
        <begin position="162"/>
        <end position="180"/>
    </location>
</feature>
<comment type="caution">
    <text evidence="3">The sequence shown here is derived from an EMBL/GenBank/DDBJ whole genome shotgun (WGS) entry which is preliminary data.</text>
</comment>
<evidence type="ECO:0000313" key="4">
    <source>
        <dbReference type="Proteomes" id="UP001153069"/>
    </source>
</evidence>
<protein>
    <submittedName>
        <fullName evidence="3">Uncharacterized protein</fullName>
    </submittedName>
</protein>
<evidence type="ECO:0000256" key="2">
    <source>
        <dbReference type="SAM" id="Phobius"/>
    </source>
</evidence>
<reference evidence="3" key="1">
    <citation type="submission" date="2020-06" db="EMBL/GenBank/DDBJ databases">
        <authorList>
            <consortium name="Plant Systems Biology data submission"/>
        </authorList>
    </citation>
    <scope>NUCLEOTIDE SEQUENCE</scope>
    <source>
        <strain evidence="3">D6</strain>
    </source>
</reference>
<gene>
    <name evidence="3" type="ORF">SEMRO_213_G088430.1</name>
</gene>
<sequence>MDTTAKTQSSKEDSSDGTPAVAARATTILTGEQSDFTSATWTEDSQHQDDQEASIPAEIKTTKGTEPDLENPTPKGKQTTNLVLERRAKLFQGCRTFSVHKNGEKVGTLCNGGTRVVRDVAKGDCVEISYEGSHRASYNTLVLVVNSTSRPLSCRLKKTGDVSFYLVLVGALIFMASVLAGYTYGMLALPVSLLLASSSLYKYCRDSEFRKEIVPCNSNNRDIEEYSLLLVEHRPAQTRSVAPLG</sequence>
<dbReference type="Proteomes" id="UP001153069">
    <property type="component" value="Unassembled WGS sequence"/>
</dbReference>
<keyword evidence="2" id="KW-0812">Transmembrane</keyword>
<proteinExistence type="predicted"/>
<keyword evidence="2" id="KW-1133">Transmembrane helix</keyword>
<dbReference type="EMBL" id="CAICTM010000212">
    <property type="protein sequence ID" value="CAB9504914.1"/>
    <property type="molecule type" value="Genomic_DNA"/>
</dbReference>
<name>A0A9N8DQD7_9STRA</name>
<accession>A0A9N8DQD7</accession>
<evidence type="ECO:0000313" key="3">
    <source>
        <dbReference type="EMBL" id="CAB9504914.1"/>
    </source>
</evidence>
<dbReference type="AlphaFoldDB" id="A0A9N8DQD7"/>
<organism evidence="3 4">
    <name type="scientific">Seminavis robusta</name>
    <dbReference type="NCBI Taxonomy" id="568900"/>
    <lineage>
        <taxon>Eukaryota</taxon>
        <taxon>Sar</taxon>
        <taxon>Stramenopiles</taxon>
        <taxon>Ochrophyta</taxon>
        <taxon>Bacillariophyta</taxon>
        <taxon>Bacillariophyceae</taxon>
        <taxon>Bacillariophycidae</taxon>
        <taxon>Naviculales</taxon>
        <taxon>Naviculaceae</taxon>
        <taxon>Seminavis</taxon>
    </lineage>
</organism>
<keyword evidence="2" id="KW-0472">Membrane</keyword>